<reference evidence="5 6" key="1">
    <citation type="journal article" date="2019" name="Environ. Microbiol.">
        <title>At the nexus of three kingdoms: the genome of the mycorrhizal fungus Gigaspora margarita provides insights into plant, endobacterial and fungal interactions.</title>
        <authorList>
            <person name="Venice F."/>
            <person name="Ghignone S."/>
            <person name="Salvioli di Fossalunga A."/>
            <person name="Amselem J."/>
            <person name="Novero M."/>
            <person name="Xianan X."/>
            <person name="Sedzielewska Toro K."/>
            <person name="Morin E."/>
            <person name="Lipzen A."/>
            <person name="Grigoriev I.V."/>
            <person name="Henrissat B."/>
            <person name="Martin F.M."/>
            <person name="Bonfante P."/>
        </authorList>
    </citation>
    <scope>NUCLEOTIDE SEQUENCE [LARGE SCALE GENOMIC DNA]</scope>
    <source>
        <strain evidence="5 6">BEG34</strain>
    </source>
</reference>
<dbReference type="Gene3D" id="3.40.50.1820">
    <property type="entry name" value="alpha/beta hydrolase"/>
    <property type="match status" value="1"/>
</dbReference>
<dbReference type="PANTHER" id="PTHR42776">
    <property type="entry name" value="SERINE PEPTIDASE S9 FAMILY MEMBER"/>
    <property type="match status" value="1"/>
</dbReference>
<comment type="similarity">
    <text evidence="1">Belongs to the peptidase S9C family.</text>
</comment>
<evidence type="ECO:0000313" key="6">
    <source>
        <dbReference type="Proteomes" id="UP000439903"/>
    </source>
</evidence>
<gene>
    <name evidence="5" type="ORF">F8M41_005909</name>
</gene>
<name>A0A8H4AX14_GIGMA</name>
<dbReference type="InterPro" id="IPR029058">
    <property type="entry name" value="AB_hydrolase_fold"/>
</dbReference>
<dbReference type="GO" id="GO:0006508">
    <property type="term" value="P:proteolysis"/>
    <property type="evidence" value="ECO:0007669"/>
    <property type="project" value="InterPro"/>
</dbReference>
<protein>
    <recommendedName>
        <fullName evidence="3">Dipeptidyl-peptidase V</fullName>
    </recommendedName>
</protein>
<comment type="caution">
    <text evidence="5">The sequence shown here is derived from an EMBL/GenBank/DDBJ whole genome shotgun (WGS) entry which is preliminary data.</text>
</comment>
<evidence type="ECO:0000256" key="2">
    <source>
        <dbReference type="ARBA" id="ARBA00022801"/>
    </source>
</evidence>
<evidence type="ECO:0000259" key="4">
    <source>
        <dbReference type="Pfam" id="PF00326"/>
    </source>
</evidence>
<dbReference type="Pfam" id="PF00326">
    <property type="entry name" value="Peptidase_S9"/>
    <property type="match status" value="1"/>
</dbReference>
<dbReference type="GO" id="GO:0004252">
    <property type="term" value="F:serine-type endopeptidase activity"/>
    <property type="evidence" value="ECO:0007669"/>
    <property type="project" value="TreeGrafter"/>
</dbReference>
<dbReference type="EMBL" id="WTPW01000158">
    <property type="protein sequence ID" value="KAF0541068.1"/>
    <property type="molecule type" value="Genomic_DNA"/>
</dbReference>
<dbReference type="Gene3D" id="2.120.10.30">
    <property type="entry name" value="TolB, C-terminal domain"/>
    <property type="match status" value="1"/>
</dbReference>
<evidence type="ECO:0000256" key="3">
    <source>
        <dbReference type="ARBA" id="ARBA00032829"/>
    </source>
</evidence>
<organism evidence="5 6">
    <name type="scientific">Gigaspora margarita</name>
    <dbReference type="NCBI Taxonomy" id="4874"/>
    <lineage>
        <taxon>Eukaryota</taxon>
        <taxon>Fungi</taxon>
        <taxon>Fungi incertae sedis</taxon>
        <taxon>Mucoromycota</taxon>
        <taxon>Glomeromycotina</taxon>
        <taxon>Glomeromycetes</taxon>
        <taxon>Diversisporales</taxon>
        <taxon>Gigasporaceae</taxon>
        <taxon>Gigaspora</taxon>
    </lineage>
</organism>
<dbReference type="InterPro" id="IPR011042">
    <property type="entry name" value="6-blade_b-propeller_TolB-like"/>
</dbReference>
<dbReference type="OrthoDB" id="416344at2759"/>
<dbReference type="AlphaFoldDB" id="A0A8H4AX14"/>
<dbReference type="SUPFAM" id="SSF53474">
    <property type="entry name" value="alpha/beta-Hydrolases"/>
    <property type="match status" value="1"/>
</dbReference>
<sequence length="689" mass="78720">MNCCKGILSFLNFSGDTKLIPREYLYSNPNGSSPKISPDGKHLAFLASRNGVINIFICRNSYDVDKAELITCETHGIAEYCWTYNNDILYSSDKDGNEVIINHTAGVQRHIPEYKIYLVDIITNKTTCLTPYDNVQSKLVQLSPKNPYEIIVAMNKPNPNANSLYKINYKTRDMTLIEENTQSFEEYTIDNSLNILCADKLIKNDEKDKIRKEVCIKDENSNEWRSIITYSLKNARSLKIISIDNKGTIYLVDSRHNEFSAICKLNDKGERTELARPQNQKADINKILLHPNSKKPIAYSVTYLKDEWYHIDDEKISYDLDFLRKFNDGELDILSQSLDNKIWIVAFESGNKPPKYYLYNRDNKSINHLFDVYPRLEKYTLAQVFPVEIPSRDGLNLVSYLTLPVGKYDPSTGYKPKKPLPLILHVHGGPWTRDYYRFKADSQFFANRGYAVLNVNYRSSVGLGKTLIRKGIGQWGREMNEDLIDAAKWAISEKIAKEKKIAIYGGSYGGFATLAGLALTKKEDNFTFACGVEFSGPSDLVKLVKTIPSYWKPSYDEFVYRLGGDPKTAEGLNYLKFCSPSNYADNINKPLLIAQGKNDPRVKYEKNNIIPKTLKRNNIPVGYVIYCDEGHGFAKLENILSFVALKEKFLSKHLGGRCEPFDKNNFKNLNIEVKYGKKLLGLNYKFIKG</sequence>
<dbReference type="InterPro" id="IPR001375">
    <property type="entry name" value="Peptidase_S9_cat"/>
</dbReference>
<proteinExistence type="inferred from homology"/>
<dbReference type="SUPFAM" id="SSF82171">
    <property type="entry name" value="DPP6 N-terminal domain-like"/>
    <property type="match status" value="1"/>
</dbReference>
<feature type="domain" description="Peptidase S9 prolyl oligopeptidase catalytic" evidence="4">
    <location>
        <begin position="437"/>
        <end position="656"/>
    </location>
</feature>
<accession>A0A8H4AX14</accession>
<keyword evidence="2" id="KW-0378">Hydrolase</keyword>
<evidence type="ECO:0000256" key="1">
    <source>
        <dbReference type="ARBA" id="ARBA00010040"/>
    </source>
</evidence>
<keyword evidence="6" id="KW-1185">Reference proteome</keyword>
<dbReference type="PANTHER" id="PTHR42776:SF27">
    <property type="entry name" value="DIPEPTIDYL PEPTIDASE FAMILY MEMBER 6"/>
    <property type="match status" value="1"/>
</dbReference>
<evidence type="ECO:0000313" key="5">
    <source>
        <dbReference type="EMBL" id="KAF0541068.1"/>
    </source>
</evidence>
<dbReference type="Proteomes" id="UP000439903">
    <property type="component" value="Unassembled WGS sequence"/>
</dbReference>